<dbReference type="EMBL" id="BKCJ010009916">
    <property type="protein sequence ID" value="GEU89223.1"/>
    <property type="molecule type" value="Genomic_DNA"/>
</dbReference>
<feature type="domain" description="Retrovirus-related Pol polyprotein from transposon TNT 1-94-like beta-barrel" evidence="1">
    <location>
        <begin position="26"/>
        <end position="82"/>
    </location>
</feature>
<accession>A0A6L2NSU6</accession>
<protein>
    <submittedName>
        <fullName evidence="2">Thioredoxin reductase 2-like</fullName>
    </submittedName>
</protein>
<sequence length="84" mass="9623">MLFYLTSLHVSYVLKDSEPTNPCHKAHMQFKKDVYILPEVNEPEPLFMGNKTALKIEGKENVILKLNSGNDLVLSNVFHVPQRI</sequence>
<dbReference type="InterPro" id="IPR054722">
    <property type="entry name" value="PolX-like_BBD"/>
</dbReference>
<evidence type="ECO:0000313" key="2">
    <source>
        <dbReference type="EMBL" id="GEU89223.1"/>
    </source>
</evidence>
<name>A0A6L2NSU6_TANCI</name>
<reference evidence="2" key="1">
    <citation type="journal article" date="2019" name="Sci. Rep.">
        <title>Draft genome of Tanacetum cinerariifolium, the natural source of mosquito coil.</title>
        <authorList>
            <person name="Yamashiro T."/>
            <person name="Shiraishi A."/>
            <person name="Satake H."/>
            <person name="Nakayama K."/>
        </authorList>
    </citation>
    <scope>NUCLEOTIDE SEQUENCE</scope>
</reference>
<dbReference type="AlphaFoldDB" id="A0A6L2NSU6"/>
<comment type="caution">
    <text evidence="2">The sequence shown here is derived from an EMBL/GenBank/DDBJ whole genome shotgun (WGS) entry which is preliminary data.</text>
</comment>
<evidence type="ECO:0000259" key="1">
    <source>
        <dbReference type="Pfam" id="PF22936"/>
    </source>
</evidence>
<proteinExistence type="predicted"/>
<organism evidence="2">
    <name type="scientific">Tanacetum cinerariifolium</name>
    <name type="common">Dalmatian daisy</name>
    <name type="synonym">Chrysanthemum cinerariifolium</name>
    <dbReference type="NCBI Taxonomy" id="118510"/>
    <lineage>
        <taxon>Eukaryota</taxon>
        <taxon>Viridiplantae</taxon>
        <taxon>Streptophyta</taxon>
        <taxon>Embryophyta</taxon>
        <taxon>Tracheophyta</taxon>
        <taxon>Spermatophyta</taxon>
        <taxon>Magnoliopsida</taxon>
        <taxon>eudicotyledons</taxon>
        <taxon>Gunneridae</taxon>
        <taxon>Pentapetalae</taxon>
        <taxon>asterids</taxon>
        <taxon>campanulids</taxon>
        <taxon>Asterales</taxon>
        <taxon>Asteraceae</taxon>
        <taxon>Asteroideae</taxon>
        <taxon>Anthemideae</taxon>
        <taxon>Anthemidinae</taxon>
        <taxon>Tanacetum</taxon>
    </lineage>
</organism>
<gene>
    <name evidence="2" type="ORF">Tci_061201</name>
</gene>
<dbReference type="Pfam" id="PF22936">
    <property type="entry name" value="Pol_BBD"/>
    <property type="match status" value="1"/>
</dbReference>